<dbReference type="RefSeq" id="XP_016446033.1">
    <property type="nucleotide sequence ID" value="XM_016590547.1"/>
</dbReference>
<proteinExistence type="predicted"/>
<feature type="compositionally biased region" description="Basic residues" evidence="1">
    <location>
        <begin position="197"/>
        <end position="214"/>
    </location>
</feature>
<gene>
    <name evidence="2" type="primary">LOC107771205</name>
</gene>
<dbReference type="KEGG" id="nta:107771205"/>
<dbReference type="AlphaFoldDB" id="A0A1S3Y1D4"/>
<organism evidence="2">
    <name type="scientific">Nicotiana tabacum</name>
    <name type="common">Common tobacco</name>
    <dbReference type="NCBI Taxonomy" id="4097"/>
    <lineage>
        <taxon>Eukaryota</taxon>
        <taxon>Viridiplantae</taxon>
        <taxon>Streptophyta</taxon>
        <taxon>Embryophyta</taxon>
        <taxon>Tracheophyta</taxon>
        <taxon>Spermatophyta</taxon>
        <taxon>Magnoliopsida</taxon>
        <taxon>eudicotyledons</taxon>
        <taxon>Gunneridae</taxon>
        <taxon>Pentapetalae</taxon>
        <taxon>asterids</taxon>
        <taxon>lamiids</taxon>
        <taxon>Solanales</taxon>
        <taxon>Solanaceae</taxon>
        <taxon>Nicotianoideae</taxon>
        <taxon>Nicotianeae</taxon>
        <taxon>Nicotiana</taxon>
    </lineage>
</organism>
<feature type="region of interest" description="Disordered" evidence="1">
    <location>
        <begin position="192"/>
        <end position="214"/>
    </location>
</feature>
<sequence length="231" mass="26721">MIIGDSGDASINIVKFTTTHKLKRSIIRERYDRLEENIIFDESDADSFTFPHNDALVITLRILDTYVKRIMVDDECGECFIHPRVLTYMRLEDTIVPCWITLTGLNNAVEWTSGEITLPVLAAGVTLETTFHIMDQETAYNSIVGRQWIHPMRAIPSSLYQLIKFPTPCGIFSIRGEHRTSRECYRIALDSMSTQQKKSKKKRHNNQHGQGRHKMKPGMLVWIPKWSRLRT</sequence>
<dbReference type="CDD" id="cd00303">
    <property type="entry name" value="retropepsin_like"/>
    <property type="match status" value="1"/>
</dbReference>
<reference evidence="2" key="1">
    <citation type="submission" date="2025-08" db="UniProtKB">
        <authorList>
            <consortium name="RefSeq"/>
        </authorList>
    </citation>
    <scope>IDENTIFICATION</scope>
</reference>
<evidence type="ECO:0000313" key="2">
    <source>
        <dbReference type="RefSeq" id="XP_016446033.1"/>
    </source>
</evidence>
<name>A0A1S3Y1D4_TOBAC</name>
<accession>A0A1S3Y1D4</accession>
<protein>
    <submittedName>
        <fullName evidence="2">Uncharacterized protein</fullName>
    </submittedName>
</protein>
<evidence type="ECO:0000256" key="1">
    <source>
        <dbReference type="SAM" id="MobiDB-lite"/>
    </source>
</evidence>
<dbReference type="PaxDb" id="4097-A0A1S3Y1D4"/>
<dbReference type="OrthoDB" id="2919534at2759"/>
<dbReference type="PANTHER" id="PTHR33240:SF8">
    <property type="entry name" value="OS03G0439900 PROTEIN"/>
    <property type="match status" value="1"/>
</dbReference>
<dbReference type="PANTHER" id="PTHR33240">
    <property type="entry name" value="OS08G0508500 PROTEIN"/>
    <property type="match status" value="1"/>
</dbReference>